<accession>A0AAN8VL04</accession>
<dbReference type="SUPFAM" id="SSF81383">
    <property type="entry name" value="F-box domain"/>
    <property type="match status" value="1"/>
</dbReference>
<dbReference type="InterPro" id="IPR015915">
    <property type="entry name" value="Kelch-typ_b-propeller"/>
</dbReference>
<name>A0AAN8VL04_9MAGN</name>
<dbReference type="Gene3D" id="2.120.10.80">
    <property type="entry name" value="Kelch-type beta propeller"/>
    <property type="match status" value="1"/>
</dbReference>
<proteinExistence type="predicted"/>
<dbReference type="SMART" id="SM00256">
    <property type="entry name" value="FBOX"/>
    <property type="match status" value="1"/>
</dbReference>
<comment type="caution">
    <text evidence="2">The sequence shown here is derived from an EMBL/GenBank/DDBJ whole genome shotgun (WGS) entry which is preliminary data.</text>
</comment>
<organism evidence="2 3">
    <name type="scientific">Dillenia turbinata</name>
    <dbReference type="NCBI Taxonomy" id="194707"/>
    <lineage>
        <taxon>Eukaryota</taxon>
        <taxon>Viridiplantae</taxon>
        <taxon>Streptophyta</taxon>
        <taxon>Embryophyta</taxon>
        <taxon>Tracheophyta</taxon>
        <taxon>Spermatophyta</taxon>
        <taxon>Magnoliopsida</taxon>
        <taxon>eudicotyledons</taxon>
        <taxon>Gunneridae</taxon>
        <taxon>Pentapetalae</taxon>
        <taxon>Dilleniales</taxon>
        <taxon>Dilleniaceae</taxon>
        <taxon>Dillenia</taxon>
    </lineage>
</organism>
<dbReference type="InterPro" id="IPR044595">
    <property type="entry name" value="KMD1-4"/>
</dbReference>
<dbReference type="InterPro" id="IPR006652">
    <property type="entry name" value="Kelch_1"/>
</dbReference>
<dbReference type="CDD" id="cd22152">
    <property type="entry name" value="F-box_AtAFR-like"/>
    <property type="match status" value="1"/>
</dbReference>
<feature type="domain" description="F-box" evidence="1">
    <location>
        <begin position="8"/>
        <end position="48"/>
    </location>
</feature>
<dbReference type="PANTHER" id="PTHR46407:SF4">
    <property type="entry name" value="F-BOX DOMAIN-CONTAINING PROTEIN"/>
    <property type="match status" value="1"/>
</dbReference>
<dbReference type="AlphaFoldDB" id="A0AAN8VL04"/>
<gene>
    <name evidence="2" type="ORF">RJ641_034043</name>
</gene>
<dbReference type="InterPro" id="IPR001810">
    <property type="entry name" value="F-box_dom"/>
</dbReference>
<dbReference type="GO" id="GO:2000762">
    <property type="term" value="P:regulation of phenylpropanoid metabolic process"/>
    <property type="evidence" value="ECO:0007669"/>
    <property type="project" value="InterPro"/>
</dbReference>
<dbReference type="Pfam" id="PF24681">
    <property type="entry name" value="Kelch_KLHDC2_KLHL20_DRC7"/>
    <property type="match status" value="1"/>
</dbReference>
<dbReference type="PANTHER" id="PTHR46407">
    <property type="entry name" value="OS02G0208700 PROTEIN"/>
    <property type="match status" value="1"/>
</dbReference>
<sequence>MEELIPGLPDDIGLDCLTRLPYTAHRLASRVCRRWHELLESREFYNQKKQKGHTRKLACLVQLLPVQTGEKPVPSPVYGVSVFDPVSGTWEGVDSVPKYPDGLPMFCQLASSEGKLVLMGGWNPVTYEPVQDVFAYDFVSRLWRQGKDMPSKRSFFAIGALDGRVYVAGGHDENKNALKSVWCYDVREDEWIELGQMSEERDECEGVMIGNEFWVVSGYTTDSQGVFGTSAEAYDLGSGQWKRVDGAWEASRCPRSCVGIGKDGKFLNWAETDSAVRVGTFGLALAGRTLVTGSAYQGAPQGFYVVDTGNILQNNSGKLVKIDVPDEFTGFVQSGCCVEI</sequence>
<dbReference type="Pfam" id="PF00646">
    <property type="entry name" value="F-box"/>
    <property type="match status" value="1"/>
</dbReference>
<dbReference type="SUPFAM" id="SSF117281">
    <property type="entry name" value="Kelch motif"/>
    <property type="match status" value="1"/>
</dbReference>
<dbReference type="GO" id="GO:0080037">
    <property type="term" value="P:negative regulation of cytokinin-activated signaling pathway"/>
    <property type="evidence" value="ECO:0007669"/>
    <property type="project" value="InterPro"/>
</dbReference>
<protein>
    <submittedName>
        <fullName evidence="2">Kelch repeat type 1</fullName>
    </submittedName>
</protein>
<evidence type="ECO:0000259" key="1">
    <source>
        <dbReference type="SMART" id="SM00256"/>
    </source>
</evidence>
<reference evidence="2 3" key="1">
    <citation type="submission" date="2023-12" db="EMBL/GenBank/DDBJ databases">
        <title>A high-quality genome assembly for Dillenia turbinata (Dilleniales).</title>
        <authorList>
            <person name="Chanderbali A."/>
        </authorList>
    </citation>
    <scope>NUCLEOTIDE SEQUENCE [LARGE SCALE GENOMIC DNA]</scope>
    <source>
        <strain evidence="2">LSX21</strain>
        <tissue evidence="2">Leaf</tissue>
    </source>
</reference>
<dbReference type="Proteomes" id="UP001370490">
    <property type="component" value="Unassembled WGS sequence"/>
</dbReference>
<keyword evidence="3" id="KW-1185">Reference proteome</keyword>
<evidence type="ECO:0000313" key="3">
    <source>
        <dbReference type="Proteomes" id="UP001370490"/>
    </source>
</evidence>
<dbReference type="InterPro" id="IPR036047">
    <property type="entry name" value="F-box-like_dom_sf"/>
</dbReference>
<evidence type="ECO:0000313" key="2">
    <source>
        <dbReference type="EMBL" id="KAK6937013.1"/>
    </source>
</evidence>
<dbReference type="SMART" id="SM00612">
    <property type="entry name" value="Kelch"/>
    <property type="match status" value="2"/>
</dbReference>
<dbReference type="Gene3D" id="1.20.1280.50">
    <property type="match status" value="1"/>
</dbReference>
<dbReference type="EMBL" id="JBAMMX010000007">
    <property type="protein sequence ID" value="KAK6937013.1"/>
    <property type="molecule type" value="Genomic_DNA"/>
</dbReference>